<dbReference type="PROSITE" id="PS51782">
    <property type="entry name" value="LYSM"/>
    <property type="match status" value="1"/>
</dbReference>
<proteinExistence type="predicted"/>
<feature type="domain" description="LysM" evidence="3">
    <location>
        <begin position="2"/>
        <end position="46"/>
    </location>
</feature>
<evidence type="ECO:0000313" key="6">
    <source>
        <dbReference type="Proteomes" id="UP000823863"/>
    </source>
</evidence>
<evidence type="ECO:0000256" key="1">
    <source>
        <dbReference type="ARBA" id="ARBA00022801"/>
    </source>
</evidence>
<dbReference type="GO" id="GO:0016798">
    <property type="term" value="F:hydrolase activity, acting on glycosyl bonds"/>
    <property type="evidence" value="ECO:0007669"/>
    <property type="project" value="UniProtKB-KW"/>
</dbReference>
<evidence type="ECO:0000256" key="2">
    <source>
        <dbReference type="ARBA" id="ARBA00023295"/>
    </source>
</evidence>
<dbReference type="InterPro" id="IPR041704">
    <property type="entry name" value="CFLE_GH18"/>
</dbReference>
<dbReference type="CDD" id="cd00118">
    <property type="entry name" value="LysM"/>
    <property type="match status" value="1"/>
</dbReference>
<dbReference type="InterPro" id="IPR018392">
    <property type="entry name" value="LysM"/>
</dbReference>
<dbReference type="InterPro" id="IPR001223">
    <property type="entry name" value="Glyco_hydro18_cat"/>
</dbReference>
<dbReference type="Proteomes" id="UP000823863">
    <property type="component" value="Unassembled WGS sequence"/>
</dbReference>
<dbReference type="PROSITE" id="PS51910">
    <property type="entry name" value="GH18_2"/>
    <property type="match status" value="1"/>
</dbReference>
<organism evidence="5 6">
    <name type="scientific">Candidatus Enterocloster excrementigallinarum</name>
    <dbReference type="NCBI Taxonomy" id="2838558"/>
    <lineage>
        <taxon>Bacteria</taxon>
        <taxon>Bacillati</taxon>
        <taxon>Bacillota</taxon>
        <taxon>Clostridia</taxon>
        <taxon>Lachnospirales</taxon>
        <taxon>Lachnospiraceae</taxon>
        <taxon>Enterocloster</taxon>
    </lineage>
</organism>
<dbReference type="EMBL" id="DWWB01000029">
    <property type="protein sequence ID" value="HJC66225.1"/>
    <property type="molecule type" value="Genomic_DNA"/>
</dbReference>
<keyword evidence="1" id="KW-0378">Hydrolase</keyword>
<dbReference type="Gene3D" id="3.10.50.10">
    <property type="match status" value="1"/>
</dbReference>
<comment type="caution">
    <text evidence="5">The sequence shown here is derived from an EMBL/GenBank/DDBJ whole genome shotgun (WGS) entry which is preliminary data.</text>
</comment>
<evidence type="ECO:0000259" key="3">
    <source>
        <dbReference type="PROSITE" id="PS51782"/>
    </source>
</evidence>
<dbReference type="SUPFAM" id="SSF51445">
    <property type="entry name" value="(Trans)glycosidases"/>
    <property type="match status" value="1"/>
</dbReference>
<evidence type="ECO:0000313" key="5">
    <source>
        <dbReference type="EMBL" id="HJC66225.1"/>
    </source>
</evidence>
<dbReference type="SUPFAM" id="SSF54106">
    <property type="entry name" value="LysM domain"/>
    <property type="match status" value="1"/>
</dbReference>
<dbReference type="InterPro" id="IPR029070">
    <property type="entry name" value="Chitinase_insertion_sf"/>
</dbReference>
<evidence type="ECO:0000259" key="4">
    <source>
        <dbReference type="PROSITE" id="PS51910"/>
    </source>
</evidence>
<reference evidence="5" key="2">
    <citation type="submission" date="2021-04" db="EMBL/GenBank/DDBJ databases">
        <authorList>
            <person name="Gilroy R."/>
        </authorList>
    </citation>
    <scope>NUCLEOTIDE SEQUENCE</scope>
    <source>
        <strain evidence="5">CHK198-12963</strain>
    </source>
</reference>
<dbReference type="GO" id="GO:0012505">
    <property type="term" value="C:endomembrane system"/>
    <property type="evidence" value="ECO:0007669"/>
    <property type="project" value="TreeGrafter"/>
</dbReference>
<dbReference type="SMART" id="SM00257">
    <property type="entry name" value="LysM"/>
    <property type="match status" value="1"/>
</dbReference>
<dbReference type="Gene3D" id="3.10.350.10">
    <property type="entry name" value="LysM domain"/>
    <property type="match status" value="1"/>
</dbReference>
<dbReference type="AlphaFoldDB" id="A0A9D2PVW3"/>
<dbReference type="CDD" id="cd02874">
    <property type="entry name" value="GH18_CFLE_spore_hydrolase"/>
    <property type="match status" value="1"/>
</dbReference>
<dbReference type="Pfam" id="PF01476">
    <property type="entry name" value="LysM"/>
    <property type="match status" value="1"/>
</dbReference>
<gene>
    <name evidence="5" type="ORF">H9931_05820</name>
</gene>
<name>A0A9D2PVW3_9FIRM</name>
<dbReference type="Gene3D" id="3.20.20.80">
    <property type="entry name" value="Glycosidases"/>
    <property type="match status" value="1"/>
</dbReference>
<dbReference type="GO" id="GO:0005975">
    <property type="term" value="P:carbohydrate metabolic process"/>
    <property type="evidence" value="ECO:0007669"/>
    <property type="project" value="InterPro"/>
</dbReference>
<reference evidence="5" key="1">
    <citation type="journal article" date="2021" name="PeerJ">
        <title>Extensive microbial diversity within the chicken gut microbiome revealed by metagenomics and culture.</title>
        <authorList>
            <person name="Gilroy R."/>
            <person name="Ravi A."/>
            <person name="Getino M."/>
            <person name="Pursley I."/>
            <person name="Horton D.L."/>
            <person name="Alikhan N.F."/>
            <person name="Baker D."/>
            <person name="Gharbi K."/>
            <person name="Hall N."/>
            <person name="Watson M."/>
            <person name="Adriaenssens E.M."/>
            <person name="Foster-Nyarko E."/>
            <person name="Jarju S."/>
            <person name="Secka A."/>
            <person name="Antonio M."/>
            <person name="Oren A."/>
            <person name="Chaudhuri R.R."/>
            <person name="La Ragione R."/>
            <person name="Hildebrand F."/>
            <person name="Pallen M.J."/>
        </authorList>
    </citation>
    <scope>NUCLEOTIDE SEQUENCE</scope>
    <source>
        <strain evidence="5">CHK198-12963</strain>
    </source>
</reference>
<dbReference type="GO" id="GO:0008061">
    <property type="term" value="F:chitin binding"/>
    <property type="evidence" value="ECO:0007669"/>
    <property type="project" value="InterPro"/>
</dbReference>
<keyword evidence="2" id="KW-0326">Glycosidase</keyword>
<dbReference type="PANTHER" id="PTHR46066">
    <property type="entry name" value="CHITINASE DOMAIN-CONTAINING PROTEIN 1 FAMILY MEMBER"/>
    <property type="match status" value="1"/>
</dbReference>
<dbReference type="SMART" id="SM00636">
    <property type="entry name" value="Glyco_18"/>
    <property type="match status" value="1"/>
</dbReference>
<feature type="domain" description="GH18" evidence="4">
    <location>
        <begin position="59"/>
        <end position="380"/>
    </location>
</feature>
<accession>A0A9D2PVW3</accession>
<sequence>MEIYVVQQGDSVERISRVQNVRAEEIIYINQLVYPYTLAVGQALLIPAASWQENERPLAHILGYAYPFISPWVLSESLPDLTAIHVFSYGFTEDGQLVEPVLDDTWMIEASSSQGTRPVLTFTSIGPDGRFHSSLIQVLLESQSLQEKILWQLGAVMKDKGFQGLDIDFEYIPAEEKENFAGFVELARQVMNLFGYPVSVALAPKTSSDQKGLLYEGMDYGRLGQAANQVMLMTYEWGYTYGPPMAVAPLRMVRRVAEYALTEIPADRIILGVPNYGYDWPLPYERGTTKARTLGNVEAVQLAVSRGASIQFDEEAQSPYFHYLQDGVRHEVWFEDVRSYEAKFRLVQELNLKGVGFWQMMQLFRAGLLLARDRFHILKF</sequence>
<dbReference type="InterPro" id="IPR011583">
    <property type="entry name" value="Chitinase_II/V-like_cat"/>
</dbReference>
<dbReference type="InterPro" id="IPR017853">
    <property type="entry name" value="GH"/>
</dbReference>
<dbReference type="PANTHER" id="PTHR46066:SF2">
    <property type="entry name" value="CHITINASE DOMAIN-CONTAINING PROTEIN 1"/>
    <property type="match status" value="1"/>
</dbReference>
<dbReference type="GO" id="GO:0070492">
    <property type="term" value="F:oligosaccharide binding"/>
    <property type="evidence" value="ECO:0007669"/>
    <property type="project" value="TreeGrafter"/>
</dbReference>
<dbReference type="InterPro" id="IPR036779">
    <property type="entry name" value="LysM_dom_sf"/>
</dbReference>
<protein>
    <submittedName>
        <fullName evidence="5">LysM peptidoglycan-binding domain-containing protein</fullName>
    </submittedName>
</protein>
<dbReference type="Pfam" id="PF00704">
    <property type="entry name" value="Glyco_hydro_18"/>
    <property type="match status" value="1"/>
</dbReference>